<proteinExistence type="predicted"/>
<evidence type="ECO:0000313" key="3">
    <source>
        <dbReference type="EMBL" id="QCK86126.1"/>
    </source>
</evidence>
<dbReference type="RefSeq" id="WP_137099458.1">
    <property type="nucleotide sequence ID" value="NZ_CP039865.1"/>
</dbReference>
<feature type="transmembrane region" description="Helical" evidence="1">
    <location>
        <begin position="90"/>
        <end position="121"/>
    </location>
</feature>
<accession>A0A4D7QL79</accession>
<keyword evidence="1" id="KW-0472">Membrane</keyword>
<feature type="domain" description="DUF1468" evidence="2">
    <location>
        <begin position="21"/>
        <end position="154"/>
    </location>
</feature>
<dbReference type="InterPro" id="IPR009936">
    <property type="entry name" value="DUF1468"/>
</dbReference>
<feature type="transmembrane region" description="Helical" evidence="1">
    <location>
        <begin position="52"/>
        <end position="69"/>
    </location>
</feature>
<name>A0A4D7QL79_9HYPH</name>
<dbReference type="EMBL" id="CP039865">
    <property type="protein sequence ID" value="QCK86126.1"/>
    <property type="molecule type" value="Genomic_DNA"/>
</dbReference>
<keyword evidence="1" id="KW-0812">Transmembrane</keyword>
<keyword evidence="1" id="KW-1133">Transmembrane helix</keyword>
<evidence type="ECO:0000256" key="1">
    <source>
        <dbReference type="SAM" id="Phobius"/>
    </source>
</evidence>
<dbReference type="Proteomes" id="UP000298588">
    <property type="component" value="Chromosome"/>
</dbReference>
<protein>
    <submittedName>
        <fullName evidence="3">Tripartite tricarboxylate transporter TctB family protein</fullName>
    </submittedName>
</protein>
<reference evidence="3 4" key="1">
    <citation type="submission" date="2019-04" db="EMBL/GenBank/DDBJ databases">
        <title>Phreatobacter aquaticus sp. nov.</title>
        <authorList>
            <person name="Choi A."/>
            <person name="Baek K."/>
        </authorList>
    </citation>
    <scope>NUCLEOTIDE SEQUENCE [LARGE SCALE GENOMIC DNA]</scope>
    <source>
        <strain evidence="3 4">NMCR1094</strain>
    </source>
</reference>
<gene>
    <name evidence="3" type="ORF">E8L99_10360</name>
</gene>
<dbReference type="Pfam" id="PF07331">
    <property type="entry name" value="TctB"/>
    <property type="match status" value="1"/>
</dbReference>
<keyword evidence="4" id="KW-1185">Reference proteome</keyword>
<dbReference type="OrthoDB" id="8907787at2"/>
<feature type="transmembrane region" description="Helical" evidence="1">
    <location>
        <begin position="127"/>
        <end position="145"/>
    </location>
</feature>
<dbReference type="AlphaFoldDB" id="A0A4D7QL79"/>
<evidence type="ECO:0000259" key="2">
    <source>
        <dbReference type="Pfam" id="PF07331"/>
    </source>
</evidence>
<organism evidence="3 4">
    <name type="scientific">Phreatobacter aquaticus</name>
    <dbReference type="NCBI Taxonomy" id="2570229"/>
    <lineage>
        <taxon>Bacteria</taxon>
        <taxon>Pseudomonadati</taxon>
        <taxon>Pseudomonadota</taxon>
        <taxon>Alphaproteobacteria</taxon>
        <taxon>Hyphomicrobiales</taxon>
        <taxon>Phreatobacteraceae</taxon>
        <taxon>Phreatobacter</taxon>
    </lineage>
</organism>
<sequence length="160" mass="17115">MSDTPVIAKRRMTVADLVAAGVSLAAAVWAIVESGRWPAPEFVGGPAVVPRIIAAILFVAAGALVWYALRGQSEVIEEPLDIPKKQRIGTMVLVTATYAAALEPVGFLPSTIAYLAIFAVVLGLRRWVLIAAYAVLLPSAIYVIFGKLLKVPLPPTHWPF</sequence>
<evidence type="ECO:0000313" key="4">
    <source>
        <dbReference type="Proteomes" id="UP000298588"/>
    </source>
</evidence>
<dbReference type="KEGG" id="paqt:E8L99_10360"/>
<feature type="transmembrane region" description="Helical" evidence="1">
    <location>
        <begin position="12"/>
        <end position="32"/>
    </location>
</feature>